<dbReference type="InterPro" id="IPR014777">
    <property type="entry name" value="4pyrrole_Mease_sub1"/>
</dbReference>
<dbReference type="PROSITE" id="PS00840">
    <property type="entry name" value="SUMT_2"/>
    <property type="match status" value="1"/>
</dbReference>
<dbReference type="InterPro" id="IPR050161">
    <property type="entry name" value="Siro_Cobalamin_biosynth"/>
</dbReference>
<dbReference type="Proteomes" id="UP000553193">
    <property type="component" value="Unassembled WGS sequence"/>
</dbReference>
<dbReference type="PANTHER" id="PTHR45790:SF3">
    <property type="entry name" value="S-ADENOSYL-L-METHIONINE-DEPENDENT UROPORPHYRINOGEN III METHYLTRANSFERASE, CHLOROPLASTIC"/>
    <property type="match status" value="1"/>
</dbReference>
<gene>
    <name evidence="10" type="ORF">GGQ83_003214</name>
</gene>
<dbReference type="SUPFAM" id="SSF53790">
    <property type="entry name" value="Tetrapyrrole methylase"/>
    <property type="match status" value="1"/>
</dbReference>
<dbReference type="EMBL" id="JACIDJ010000006">
    <property type="protein sequence ID" value="MBB3899754.1"/>
    <property type="molecule type" value="Genomic_DNA"/>
</dbReference>
<keyword evidence="3 8" id="KW-0489">Methyltransferase</keyword>
<evidence type="ECO:0000313" key="11">
    <source>
        <dbReference type="Proteomes" id="UP000553193"/>
    </source>
</evidence>
<sequence>MNADALAALLARTRRMAPGEVWLAGAGPGDPGLLTLEVLGALGQADIIIHDALIEAEVLALARPGAELVFVGKRGGRPSARQAEITALLVAEARAGRRVLRLKGGDPFVFGRGGEEAVALAEANIPFRVLPGLTSGLAAMTAASIPATMRETNQAIILATGHAADTSQAPDWAALARTGQPILLYMATRTLPAIVAALLEGGLPPATPAAVVVGATTPDQAVIVTRLDALAEMDIPSPAIIGIGAIVAVRERLLAHAGRLLA</sequence>
<evidence type="ECO:0000256" key="8">
    <source>
        <dbReference type="RuleBase" id="RU003960"/>
    </source>
</evidence>
<dbReference type="CDD" id="cd11642">
    <property type="entry name" value="SUMT"/>
    <property type="match status" value="1"/>
</dbReference>
<accession>A0A840AHW8</accession>
<dbReference type="InterPro" id="IPR003043">
    <property type="entry name" value="Uropor_MeTrfase_CS"/>
</dbReference>
<dbReference type="GO" id="GO:0032259">
    <property type="term" value="P:methylation"/>
    <property type="evidence" value="ECO:0007669"/>
    <property type="project" value="UniProtKB-KW"/>
</dbReference>
<evidence type="ECO:0000313" key="10">
    <source>
        <dbReference type="EMBL" id="MBB3899754.1"/>
    </source>
</evidence>
<evidence type="ECO:0000256" key="2">
    <source>
        <dbReference type="ARBA" id="ARBA00012162"/>
    </source>
</evidence>
<dbReference type="EC" id="2.1.1.107" evidence="2"/>
<keyword evidence="5" id="KW-0949">S-adenosyl-L-methionine</keyword>
<dbReference type="InterPro" id="IPR006366">
    <property type="entry name" value="CobA/CysG_C"/>
</dbReference>
<dbReference type="RefSeq" id="WP_311728427.1">
    <property type="nucleotide sequence ID" value="NZ_JACIDJ010000006.1"/>
</dbReference>
<dbReference type="Pfam" id="PF00590">
    <property type="entry name" value="TP_methylase"/>
    <property type="match status" value="1"/>
</dbReference>
<evidence type="ECO:0000256" key="7">
    <source>
        <dbReference type="ARBA" id="ARBA00025705"/>
    </source>
</evidence>
<evidence type="ECO:0000256" key="6">
    <source>
        <dbReference type="ARBA" id="ARBA00023244"/>
    </source>
</evidence>
<evidence type="ECO:0000256" key="4">
    <source>
        <dbReference type="ARBA" id="ARBA00022679"/>
    </source>
</evidence>
<dbReference type="UniPathway" id="UPA00262">
    <property type="reaction ID" value="UER00211"/>
</dbReference>
<dbReference type="InterPro" id="IPR000878">
    <property type="entry name" value="4pyrrol_Mease"/>
</dbReference>
<dbReference type="NCBIfam" id="TIGR01469">
    <property type="entry name" value="cobA_cysG_Cterm"/>
    <property type="match status" value="1"/>
</dbReference>
<comment type="caution">
    <text evidence="10">The sequence shown here is derived from an EMBL/GenBank/DDBJ whole genome shotgun (WGS) entry which is preliminary data.</text>
</comment>
<evidence type="ECO:0000256" key="3">
    <source>
        <dbReference type="ARBA" id="ARBA00022603"/>
    </source>
</evidence>
<dbReference type="GO" id="GO:0004851">
    <property type="term" value="F:uroporphyrin-III C-methyltransferase activity"/>
    <property type="evidence" value="ECO:0007669"/>
    <property type="project" value="UniProtKB-EC"/>
</dbReference>
<organism evidence="10 11">
    <name type="scientific">Roseococcus suduntuyensis</name>
    <dbReference type="NCBI Taxonomy" id="455361"/>
    <lineage>
        <taxon>Bacteria</taxon>
        <taxon>Pseudomonadati</taxon>
        <taxon>Pseudomonadota</taxon>
        <taxon>Alphaproteobacteria</taxon>
        <taxon>Acetobacterales</taxon>
        <taxon>Roseomonadaceae</taxon>
        <taxon>Roseococcus</taxon>
    </lineage>
</organism>
<dbReference type="FunFam" id="3.40.1010.10:FF:000001">
    <property type="entry name" value="Siroheme synthase"/>
    <property type="match status" value="1"/>
</dbReference>
<dbReference type="Gene3D" id="3.30.950.10">
    <property type="entry name" value="Methyltransferase, Cobalt-precorrin-4 Transmethylase, Domain 2"/>
    <property type="match status" value="1"/>
</dbReference>
<comment type="pathway">
    <text evidence="7">Porphyrin-containing compound metabolism; siroheme biosynthesis; precorrin-2 from uroporphyrinogen III: step 1/1.</text>
</comment>
<keyword evidence="11" id="KW-1185">Reference proteome</keyword>
<evidence type="ECO:0000256" key="1">
    <source>
        <dbReference type="ARBA" id="ARBA00005879"/>
    </source>
</evidence>
<evidence type="ECO:0000256" key="5">
    <source>
        <dbReference type="ARBA" id="ARBA00022691"/>
    </source>
</evidence>
<feature type="domain" description="Tetrapyrrole methylase" evidence="9">
    <location>
        <begin position="21"/>
        <end position="230"/>
    </location>
</feature>
<dbReference type="InterPro" id="IPR035996">
    <property type="entry name" value="4pyrrol_Methylase_sf"/>
</dbReference>
<dbReference type="InterPro" id="IPR014776">
    <property type="entry name" value="4pyrrole_Mease_sub2"/>
</dbReference>
<dbReference type="NCBIfam" id="NF004790">
    <property type="entry name" value="PRK06136.1"/>
    <property type="match status" value="1"/>
</dbReference>
<keyword evidence="6" id="KW-0627">Porphyrin biosynthesis</keyword>
<dbReference type="Gene3D" id="3.40.1010.10">
    <property type="entry name" value="Cobalt-precorrin-4 Transmethylase, Domain 1"/>
    <property type="match status" value="1"/>
</dbReference>
<keyword evidence="4 8" id="KW-0808">Transferase</keyword>
<reference evidence="10 11" key="1">
    <citation type="submission" date="2020-08" db="EMBL/GenBank/DDBJ databases">
        <title>Genomic Encyclopedia of Type Strains, Phase IV (KMG-IV): sequencing the most valuable type-strain genomes for metagenomic binning, comparative biology and taxonomic classification.</title>
        <authorList>
            <person name="Goeker M."/>
        </authorList>
    </citation>
    <scope>NUCLEOTIDE SEQUENCE [LARGE SCALE GENOMIC DNA]</scope>
    <source>
        <strain evidence="10 11">DSM 19979</strain>
    </source>
</reference>
<dbReference type="PANTHER" id="PTHR45790">
    <property type="entry name" value="SIROHEME SYNTHASE-RELATED"/>
    <property type="match status" value="1"/>
</dbReference>
<dbReference type="GO" id="GO:0019354">
    <property type="term" value="P:siroheme biosynthetic process"/>
    <property type="evidence" value="ECO:0007669"/>
    <property type="project" value="UniProtKB-UniPathway"/>
</dbReference>
<protein>
    <recommendedName>
        <fullName evidence="2">uroporphyrinogen-III C-methyltransferase</fullName>
        <ecNumber evidence="2">2.1.1.107</ecNumber>
    </recommendedName>
</protein>
<comment type="similarity">
    <text evidence="1 8">Belongs to the precorrin methyltransferase family.</text>
</comment>
<proteinExistence type="inferred from homology"/>
<evidence type="ECO:0000259" key="9">
    <source>
        <dbReference type="Pfam" id="PF00590"/>
    </source>
</evidence>
<dbReference type="AlphaFoldDB" id="A0A840AHW8"/>
<name>A0A840AHW8_9PROT</name>